<dbReference type="GO" id="GO:0008168">
    <property type="term" value="F:methyltransferase activity"/>
    <property type="evidence" value="ECO:0007669"/>
    <property type="project" value="UniProtKB-KW"/>
</dbReference>
<dbReference type="InterPro" id="IPR029063">
    <property type="entry name" value="SAM-dependent_MTases_sf"/>
</dbReference>
<dbReference type="Gene3D" id="3.40.50.150">
    <property type="entry name" value="Vaccinia Virus protein VP39"/>
    <property type="match status" value="1"/>
</dbReference>
<dbReference type="SUPFAM" id="SSF53335">
    <property type="entry name" value="S-adenosyl-L-methionine-dependent methyltransferases"/>
    <property type="match status" value="1"/>
</dbReference>
<dbReference type="InterPro" id="IPR013216">
    <property type="entry name" value="Methyltransf_11"/>
</dbReference>
<organism evidence="2 3">
    <name type="scientific">Angustibacter aerolatus</name>
    <dbReference type="NCBI Taxonomy" id="1162965"/>
    <lineage>
        <taxon>Bacteria</taxon>
        <taxon>Bacillati</taxon>
        <taxon>Actinomycetota</taxon>
        <taxon>Actinomycetes</taxon>
        <taxon>Kineosporiales</taxon>
        <taxon>Kineosporiaceae</taxon>
    </lineage>
</organism>
<name>A0ABQ6JEU0_9ACTN</name>
<proteinExistence type="predicted"/>
<gene>
    <name evidence="2" type="primary">ubiE</name>
    <name evidence="2" type="ORF">GCM10025868_11940</name>
</gene>
<keyword evidence="3" id="KW-1185">Reference proteome</keyword>
<evidence type="ECO:0000313" key="3">
    <source>
        <dbReference type="Proteomes" id="UP001157017"/>
    </source>
</evidence>
<protein>
    <submittedName>
        <fullName evidence="2">Ubiquinone/menaquinone biosynthesis methyltransferase</fullName>
    </submittedName>
</protein>
<comment type="caution">
    <text evidence="2">The sequence shown here is derived from an EMBL/GenBank/DDBJ whole genome shotgun (WGS) entry which is preliminary data.</text>
</comment>
<feature type="domain" description="Methyltransferase type 11" evidence="1">
    <location>
        <begin position="6"/>
        <end position="79"/>
    </location>
</feature>
<evidence type="ECO:0000259" key="1">
    <source>
        <dbReference type="Pfam" id="PF08241"/>
    </source>
</evidence>
<dbReference type="GO" id="GO:0032259">
    <property type="term" value="P:methylation"/>
    <property type="evidence" value="ECO:0007669"/>
    <property type="project" value="UniProtKB-KW"/>
</dbReference>
<dbReference type="CDD" id="cd02440">
    <property type="entry name" value="AdoMet_MTases"/>
    <property type="match status" value="1"/>
</dbReference>
<dbReference type="PANTHER" id="PTHR43591">
    <property type="entry name" value="METHYLTRANSFERASE"/>
    <property type="match status" value="1"/>
</dbReference>
<dbReference type="PANTHER" id="PTHR43591:SF81">
    <property type="entry name" value="MAGNESIUM PROTOPORPHYRIN IX METHYLTRANSFERASE, CHLOROPLASTIC-RELATED"/>
    <property type="match status" value="1"/>
</dbReference>
<dbReference type="Pfam" id="PF08241">
    <property type="entry name" value="Methyltransf_11"/>
    <property type="match status" value="1"/>
</dbReference>
<evidence type="ECO:0000313" key="2">
    <source>
        <dbReference type="EMBL" id="GMA85944.1"/>
    </source>
</evidence>
<sequence length="209" mass="21655">MRALPGARVTATDLNPAMVAAGSARVPGATWQVADAQQLPQPAACADVVVCQFGVMFFPDKPAAHAQVRRVLRPGGVLLASIWDEVAATPFAAALDAALHEVLPDGPPDFVTAVPHGYHDPDRIRGDAEAGGLRVLAVDHVVLPGRAPSAAALAEGFCLGTPLRFALEQRGPLDALLPAVAAAMTRHLGDGEVHGDLAAWVLRAARPTD</sequence>
<keyword evidence="2" id="KW-0808">Transferase</keyword>
<dbReference type="Proteomes" id="UP001157017">
    <property type="component" value="Unassembled WGS sequence"/>
</dbReference>
<reference evidence="3" key="1">
    <citation type="journal article" date="2019" name="Int. J. Syst. Evol. Microbiol.">
        <title>The Global Catalogue of Microorganisms (GCM) 10K type strain sequencing project: providing services to taxonomists for standard genome sequencing and annotation.</title>
        <authorList>
            <consortium name="The Broad Institute Genomics Platform"/>
            <consortium name="The Broad Institute Genome Sequencing Center for Infectious Disease"/>
            <person name="Wu L."/>
            <person name="Ma J."/>
        </authorList>
    </citation>
    <scope>NUCLEOTIDE SEQUENCE [LARGE SCALE GENOMIC DNA]</scope>
    <source>
        <strain evidence="3">NBRC 108730</strain>
    </source>
</reference>
<accession>A0ABQ6JEU0</accession>
<keyword evidence="2" id="KW-0830">Ubiquinone</keyword>
<keyword evidence="2" id="KW-0489">Methyltransferase</keyword>
<dbReference type="EMBL" id="BSUZ01000001">
    <property type="protein sequence ID" value="GMA85944.1"/>
    <property type="molecule type" value="Genomic_DNA"/>
</dbReference>